<name>A0A2Y9B512_9RHOB</name>
<dbReference type="PANTHER" id="PTHR43539">
    <property type="entry name" value="FLAVIN-BINDING MONOOXYGENASE-LIKE PROTEIN (AFU_ORTHOLOGUE AFUA_4G09220)"/>
    <property type="match status" value="1"/>
</dbReference>
<dbReference type="EMBL" id="QGDJ01000020">
    <property type="protein sequence ID" value="PWJ11169.1"/>
    <property type="molecule type" value="Genomic_DNA"/>
</dbReference>
<reference evidence="2 4" key="2">
    <citation type="submission" date="2018-03" db="EMBL/GenBank/DDBJ databases">
        <title>Genomic Encyclopedia of Archaeal and Bacterial Type Strains, Phase II (KMG-II): from individual species to whole genera.</title>
        <authorList>
            <person name="Goeker M."/>
        </authorList>
    </citation>
    <scope>NUCLEOTIDE SEQUENCE [LARGE SCALE GENOMIC DNA]</scope>
    <source>
        <strain evidence="2 4">DSM 25227</strain>
    </source>
</reference>
<dbReference type="InterPro" id="IPR050982">
    <property type="entry name" value="Auxin_biosynth/cation_transpt"/>
</dbReference>
<evidence type="ECO:0000256" key="1">
    <source>
        <dbReference type="ARBA" id="ARBA00023002"/>
    </source>
</evidence>
<sequence>MKTSKDDGRSEADAGLSRLEARIASDLEKISWPPDYWVKPRTAADDSPMLNVLVVGAGQGGLTIGFQLMRERIDRILLVDSAPPEQRGPWRTYGRMKTLRSPKFVTGPDLDIPSLTFQSWFEAQFGALAWAELGKIPNAMWSDYLAWYERVLVLPVEAGSTVTALRPYDDRVEVDVSGPEPRTLQARHVVLANGIEGFGRWWMPDFVEALPEPLRNHTADRIDFPRLKGKTVAVLGAGASAFDNAAAALVAGAEAVHIFVRRDALQRVQPFKQISYSGFLRHMGDLPVDMRWRFLRHLLTIREAFPKETWDRVMAHPNAVLHTGAGWTAARAEGGRVRIETAKGPFACDHVICGTGLAIGAEHRPELADIAPRIATWGDRFPPAREEPRLAAYPFLGSSFELQARAPADAAALARIRVFSFGSTMSFGPSGSSINALKFGPSRLVGGISAALFAEGAEAHLADLLAYETPEF</sequence>
<dbReference type="AlphaFoldDB" id="A0A2Y9B512"/>
<evidence type="ECO:0000313" key="5">
    <source>
        <dbReference type="Proteomes" id="UP000251571"/>
    </source>
</evidence>
<dbReference type="Pfam" id="PF13738">
    <property type="entry name" value="Pyr_redox_3"/>
    <property type="match status" value="1"/>
</dbReference>
<gene>
    <name evidence="2" type="ORF">BCF38_12013</name>
    <name evidence="3" type="ORF">SAMN05421539_12013</name>
</gene>
<dbReference type="Proteomes" id="UP000251571">
    <property type="component" value="Unassembled WGS sequence"/>
</dbReference>
<evidence type="ECO:0000313" key="4">
    <source>
        <dbReference type="Proteomes" id="UP000245839"/>
    </source>
</evidence>
<evidence type="ECO:0000313" key="3">
    <source>
        <dbReference type="EMBL" id="SSA51470.1"/>
    </source>
</evidence>
<dbReference type="InterPro" id="IPR036188">
    <property type="entry name" value="FAD/NAD-bd_sf"/>
</dbReference>
<dbReference type="SUPFAM" id="SSF51905">
    <property type="entry name" value="FAD/NAD(P)-binding domain"/>
    <property type="match status" value="1"/>
</dbReference>
<dbReference type="Proteomes" id="UP000245839">
    <property type="component" value="Unassembled WGS sequence"/>
</dbReference>
<keyword evidence="1" id="KW-0560">Oxidoreductase</keyword>
<protein>
    <submittedName>
        <fullName evidence="2">Cation diffusion facilitator CzcD-associated flavoprotein CzcO</fullName>
    </submittedName>
    <submittedName>
        <fullName evidence="3">Predicted flavoprotein CzcO associated with the cation diffusion facilitator CzcD</fullName>
    </submittedName>
</protein>
<dbReference type="OrthoDB" id="8671611at2"/>
<dbReference type="RefSeq" id="WP_109566367.1">
    <property type="nucleotide sequence ID" value="NZ_QGDJ01000020.1"/>
</dbReference>
<accession>A0A2Y9B512</accession>
<reference evidence="3 5" key="1">
    <citation type="submission" date="2016-10" db="EMBL/GenBank/DDBJ databases">
        <authorList>
            <person name="Cai Z."/>
        </authorList>
    </citation>
    <scope>NUCLEOTIDE SEQUENCE [LARGE SCALE GENOMIC DNA]</scope>
    <source>
        <strain evidence="3 5">DSM 25227</strain>
    </source>
</reference>
<dbReference type="EMBL" id="UETC01000020">
    <property type="protein sequence ID" value="SSA51470.1"/>
    <property type="molecule type" value="Genomic_DNA"/>
</dbReference>
<keyword evidence="4" id="KW-1185">Reference proteome</keyword>
<dbReference type="PANTHER" id="PTHR43539:SF91">
    <property type="entry name" value="FAD-DEPENDENT URATE HYDROXYLASE"/>
    <property type="match status" value="1"/>
</dbReference>
<dbReference type="GO" id="GO:0050660">
    <property type="term" value="F:flavin adenine dinucleotide binding"/>
    <property type="evidence" value="ECO:0007669"/>
    <property type="project" value="TreeGrafter"/>
</dbReference>
<evidence type="ECO:0000313" key="2">
    <source>
        <dbReference type="EMBL" id="PWJ11169.1"/>
    </source>
</evidence>
<organism evidence="3 5">
    <name type="scientific">Jannaschia seohaensis</name>
    <dbReference type="NCBI Taxonomy" id="475081"/>
    <lineage>
        <taxon>Bacteria</taxon>
        <taxon>Pseudomonadati</taxon>
        <taxon>Pseudomonadota</taxon>
        <taxon>Alphaproteobacteria</taxon>
        <taxon>Rhodobacterales</taxon>
        <taxon>Roseobacteraceae</taxon>
        <taxon>Jannaschia</taxon>
    </lineage>
</organism>
<dbReference type="Gene3D" id="3.50.50.60">
    <property type="entry name" value="FAD/NAD(P)-binding domain"/>
    <property type="match status" value="1"/>
</dbReference>
<dbReference type="GO" id="GO:0004497">
    <property type="term" value="F:monooxygenase activity"/>
    <property type="evidence" value="ECO:0007669"/>
    <property type="project" value="TreeGrafter"/>
</dbReference>
<proteinExistence type="predicted"/>